<protein>
    <recommendedName>
        <fullName evidence="3">Toxin</fullName>
    </recommendedName>
</protein>
<keyword evidence="5" id="KW-1185">Reference proteome</keyword>
<accession>D5BWT5</accession>
<dbReference type="PANTHER" id="PTHR33755:SF9">
    <property type="entry name" value="TOXIN PARE1"/>
    <property type="match status" value="1"/>
</dbReference>
<dbReference type="PANTHER" id="PTHR33755">
    <property type="entry name" value="TOXIN PARE1-RELATED"/>
    <property type="match status" value="1"/>
</dbReference>
<dbReference type="Proteomes" id="UP000001844">
    <property type="component" value="Chromosome"/>
</dbReference>
<gene>
    <name evidence="4" type="ordered locus">Nhal_0636</name>
</gene>
<dbReference type="eggNOG" id="COG3668">
    <property type="taxonomic scope" value="Bacteria"/>
</dbReference>
<dbReference type="InterPro" id="IPR035093">
    <property type="entry name" value="RelE/ParE_toxin_dom_sf"/>
</dbReference>
<dbReference type="KEGG" id="nhl:Nhal_0636"/>
<keyword evidence="2" id="KW-1277">Toxin-antitoxin system</keyword>
<reference evidence="5" key="1">
    <citation type="submission" date="2010-04" db="EMBL/GenBank/DDBJ databases">
        <title>Complete genome sequence of Nitrosococcus halophilus Nc4, a salt-adapted, aerobic obligate ammonia-oxidizing sulfur purple bacterium.</title>
        <authorList>
            <consortium name="US DOE Joint Genome Institute"/>
            <person name="Campbell M.A."/>
            <person name="Malfatti S.A."/>
            <person name="Chain P.S.G."/>
            <person name="Heidelberg J.F."/>
            <person name="Ward B.B."/>
            <person name="Klotz M.G."/>
        </authorList>
    </citation>
    <scope>NUCLEOTIDE SEQUENCE [LARGE SCALE GENOMIC DNA]</scope>
    <source>
        <strain evidence="5">Nc4</strain>
    </source>
</reference>
<dbReference type="InterPro" id="IPR028344">
    <property type="entry name" value="ParE1/4"/>
</dbReference>
<dbReference type="STRING" id="472759.Nhal_0636"/>
<evidence type="ECO:0000256" key="1">
    <source>
        <dbReference type="ARBA" id="ARBA00006226"/>
    </source>
</evidence>
<dbReference type="InterPro" id="IPR051803">
    <property type="entry name" value="TA_system_RelE-like_toxin"/>
</dbReference>
<organism evidence="4 5">
    <name type="scientific">Nitrosococcus halophilus (strain Nc4)</name>
    <dbReference type="NCBI Taxonomy" id="472759"/>
    <lineage>
        <taxon>Bacteria</taxon>
        <taxon>Pseudomonadati</taxon>
        <taxon>Pseudomonadota</taxon>
        <taxon>Gammaproteobacteria</taxon>
        <taxon>Chromatiales</taxon>
        <taxon>Chromatiaceae</taxon>
        <taxon>Nitrosococcus</taxon>
    </lineage>
</organism>
<sequence length="98" mass="11544">MPGYRITPRAKADLKNIGRYTLKIWGKQQRDIYLKNLDQRFAWLAENPCLGKHRPDIEEGYYCFPQGSHLVFYLLREDGIDIIGIPHQDMDILNYFNG</sequence>
<evidence type="ECO:0000313" key="4">
    <source>
        <dbReference type="EMBL" id="ADE13816.1"/>
    </source>
</evidence>
<dbReference type="Pfam" id="PF05016">
    <property type="entry name" value="ParE_toxin"/>
    <property type="match status" value="1"/>
</dbReference>
<dbReference type="RefSeq" id="WP_013031710.1">
    <property type="nucleotide sequence ID" value="NC_013960.1"/>
</dbReference>
<evidence type="ECO:0000256" key="2">
    <source>
        <dbReference type="ARBA" id="ARBA00022649"/>
    </source>
</evidence>
<comment type="similarity">
    <text evidence="1 3">Belongs to the RelE toxin family.</text>
</comment>
<dbReference type="EMBL" id="CP001798">
    <property type="protein sequence ID" value="ADE13816.1"/>
    <property type="molecule type" value="Genomic_DNA"/>
</dbReference>
<proteinExistence type="inferred from homology"/>
<dbReference type="InterPro" id="IPR007712">
    <property type="entry name" value="RelE/ParE_toxin"/>
</dbReference>
<evidence type="ECO:0000256" key="3">
    <source>
        <dbReference type="PIRNR" id="PIRNR029218"/>
    </source>
</evidence>
<dbReference type="Gene3D" id="3.30.2310.20">
    <property type="entry name" value="RelE-like"/>
    <property type="match status" value="1"/>
</dbReference>
<dbReference type="PIRSF" id="PIRSF029218">
    <property type="entry name" value="ParE"/>
    <property type="match status" value="1"/>
</dbReference>
<name>D5BWT5_NITHN</name>
<dbReference type="OrthoDB" id="516834at2"/>
<dbReference type="HOGENOM" id="CLU_147162_3_1_6"/>
<dbReference type="AlphaFoldDB" id="D5BWT5"/>
<evidence type="ECO:0000313" key="5">
    <source>
        <dbReference type="Proteomes" id="UP000001844"/>
    </source>
</evidence>